<dbReference type="Gene3D" id="3.40.50.12230">
    <property type="match status" value="1"/>
</dbReference>
<dbReference type="EC" id="2.1.2.9" evidence="2 5"/>
<evidence type="ECO:0000259" key="6">
    <source>
        <dbReference type="Pfam" id="PF00551"/>
    </source>
</evidence>
<evidence type="ECO:0000256" key="4">
    <source>
        <dbReference type="ARBA" id="ARBA00022917"/>
    </source>
</evidence>
<evidence type="ECO:0000256" key="3">
    <source>
        <dbReference type="ARBA" id="ARBA00022679"/>
    </source>
</evidence>
<evidence type="ECO:0000256" key="2">
    <source>
        <dbReference type="ARBA" id="ARBA00012261"/>
    </source>
</evidence>
<comment type="catalytic activity">
    <reaction evidence="5">
        <text>L-methionyl-tRNA(fMet) + (6R)-10-formyltetrahydrofolate = N-formyl-L-methionyl-tRNA(fMet) + (6S)-5,6,7,8-tetrahydrofolate + H(+)</text>
        <dbReference type="Rhea" id="RHEA:24380"/>
        <dbReference type="Rhea" id="RHEA-COMP:9952"/>
        <dbReference type="Rhea" id="RHEA-COMP:9953"/>
        <dbReference type="ChEBI" id="CHEBI:15378"/>
        <dbReference type="ChEBI" id="CHEBI:57453"/>
        <dbReference type="ChEBI" id="CHEBI:78530"/>
        <dbReference type="ChEBI" id="CHEBI:78844"/>
        <dbReference type="ChEBI" id="CHEBI:195366"/>
        <dbReference type="EC" id="2.1.2.9"/>
    </reaction>
</comment>
<dbReference type="PANTHER" id="PTHR11138:SF5">
    <property type="entry name" value="METHIONYL-TRNA FORMYLTRANSFERASE, MITOCHONDRIAL"/>
    <property type="match status" value="1"/>
</dbReference>
<comment type="similarity">
    <text evidence="1 5">Belongs to the Fmt family.</text>
</comment>
<evidence type="ECO:0000259" key="7">
    <source>
        <dbReference type="Pfam" id="PF02911"/>
    </source>
</evidence>
<dbReference type="InterPro" id="IPR005793">
    <property type="entry name" value="Formyl_trans_C"/>
</dbReference>
<keyword evidence="4 5" id="KW-0648">Protein biosynthesis</keyword>
<dbReference type="Pfam" id="PF02911">
    <property type="entry name" value="Formyl_trans_C"/>
    <property type="match status" value="1"/>
</dbReference>
<dbReference type="InterPro" id="IPR041711">
    <property type="entry name" value="Met-tRNA-FMT_N"/>
</dbReference>
<dbReference type="Proteomes" id="UP000713596">
    <property type="component" value="Unassembled WGS sequence"/>
</dbReference>
<dbReference type="HAMAP" id="MF_00182">
    <property type="entry name" value="Formyl_trans"/>
    <property type="match status" value="1"/>
</dbReference>
<dbReference type="GO" id="GO:0004479">
    <property type="term" value="F:methionyl-tRNA formyltransferase activity"/>
    <property type="evidence" value="ECO:0007669"/>
    <property type="project" value="UniProtKB-UniRule"/>
</dbReference>
<name>A0A948T2F8_9FIRM</name>
<organism evidence="8 9">
    <name type="scientific">Candidatus Allofournierella pullistercoris</name>
    <dbReference type="NCBI Taxonomy" id="2838597"/>
    <lineage>
        <taxon>Bacteria</taxon>
        <taxon>Bacillati</taxon>
        <taxon>Bacillota</taxon>
        <taxon>Clostridia</taxon>
        <taxon>Eubacteriales</taxon>
        <taxon>Oscillospiraceae</taxon>
        <taxon>Allofournierella</taxon>
    </lineage>
</organism>
<keyword evidence="3 5" id="KW-0808">Transferase</keyword>
<evidence type="ECO:0000313" key="9">
    <source>
        <dbReference type="Proteomes" id="UP000713596"/>
    </source>
</evidence>
<dbReference type="SUPFAM" id="SSF50486">
    <property type="entry name" value="FMT C-terminal domain-like"/>
    <property type="match status" value="1"/>
</dbReference>
<evidence type="ECO:0000313" key="8">
    <source>
        <dbReference type="EMBL" id="MBU3806150.1"/>
    </source>
</evidence>
<dbReference type="CDD" id="cd08704">
    <property type="entry name" value="Met_tRNA_FMT_C"/>
    <property type="match status" value="1"/>
</dbReference>
<dbReference type="NCBIfam" id="TIGR00460">
    <property type="entry name" value="fmt"/>
    <property type="match status" value="1"/>
</dbReference>
<dbReference type="InterPro" id="IPR002376">
    <property type="entry name" value="Formyl_transf_N"/>
</dbReference>
<dbReference type="SUPFAM" id="SSF53328">
    <property type="entry name" value="Formyltransferase"/>
    <property type="match status" value="1"/>
</dbReference>
<dbReference type="AlphaFoldDB" id="A0A948T2F8"/>
<reference evidence="8" key="1">
    <citation type="journal article" date="2021" name="PeerJ">
        <title>Extensive microbial diversity within the chicken gut microbiome revealed by metagenomics and culture.</title>
        <authorList>
            <person name="Gilroy R."/>
            <person name="Ravi A."/>
            <person name="Getino M."/>
            <person name="Pursley I."/>
            <person name="Horton D.L."/>
            <person name="Alikhan N.F."/>
            <person name="Baker D."/>
            <person name="Gharbi K."/>
            <person name="Hall N."/>
            <person name="Watson M."/>
            <person name="Adriaenssens E.M."/>
            <person name="Foster-Nyarko E."/>
            <person name="Jarju S."/>
            <person name="Secka A."/>
            <person name="Antonio M."/>
            <person name="Oren A."/>
            <person name="Chaudhuri R.R."/>
            <person name="La Ragione R."/>
            <person name="Hildebrand F."/>
            <person name="Pallen M.J."/>
        </authorList>
    </citation>
    <scope>NUCLEOTIDE SEQUENCE</scope>
    <source>
        <strain evidence="8">B5_2728</strain>
    </source>
</reference>
<dbReference type="CDD" id="cd08646">
    <property type="entry name" value="FMT_core_Met-tRNA-FMT_N"/>
    <property type="match status" value="1"/>
</dbReference>
<dbReference type="InterPro" id="IPR036477">
    <property type="entry name" value="Formyl_transf_N_sf"/>
</dbReference>
<gene>
    <name evidence="5 8" type="primary">fmt</name>
    <name evidence="8" type="ORF">H9882_04585</name>
</gene>
<feature type="binding site" evidence="5">
    <location>
        <begin position="109"/>
        <end position="112"/>
    </location>
    <ligand>
        <name>(6S)-5,6,7,8-tetrahydrofolate</name>
        <dbReference type="ChEBI" id="CHEBI:57453"/>
    </ligand>
</feature>
<feature type="domain" description="Formyl transferase C-terminal" evidence="7">
    <location>
        <begin position="204"/>
        <end position="296"/>
    </location>
</feature>
<dbReference type="PANTHER" id="PTHR11138">
    <property type="entry name" value="METHIONYL-TRNA FORMYLTRANSFERASE"/>
    <property type="match status" value="1"/>
</dbReference>
<dbReference type="InterPro" id="IPR044135">
    <property type="entry name" value="Met-tRNA-FMT_C"/>
</dbReference>
<proteinExistence type="inferred from homology"/>
<dbReference type="Pfam" id="PF00551">
    <property type="entry name" value="Formyl_trans_N"/>
    <property type="match status" value="1"/>
</dbReference>
<evidence type="ECO:0000256" key="1">
    <source>
        <dbReference type="ARBA" id="ARBA00010699"/>
    </source>
</evidence>
<comment type="caution">
    <text evidence="8">The sequence shown here is derived from an EMBL/GenBank/DDBJ whole genome shotgun (WGS) entry which is preliminary data.</text>
</comment>
<sequence>MRILFMGTPDVAAASLQAIWDAGHTICGVFTREDKPVGRKQVLTAPPVKELALKLGIPVYQPKTLRTADVWEEIQQLNPELIVVVAYGRILPKEVLEIPQYGCINLHVSLLPKYRGAAPVQWAVINGETQTGVSIMYLDEGLDTGDILAVAPVEIDPEETSGELFERITQQGAKTLVETIQLIGEGKAERTPQDHSQATQAPPLTKEMAQFDFHRPSQQLHNLIRGMNPWPIAYFLYEDKKIKVRKSKLSQMQGKPGQILSLNPLTIGCSEGALELLEVVPEGSKPMTGAAFAAGRRFAVGDSI</sequence>
<comment type="function">
    <text evidence="5">Attaches a formyl group to the free amino group of methionyl-tRNA(fMet). The formyl group appears to play a dual role in the initiator identity of N-formylmethionyl-tRNA by promoting its recognition by IF2 and preventing the misappropriation of this tRNA by the elongation apparatus.</text>
</comment>
<dbReference type="GO" id="GO:0005829">
    <property type="term" value="C:cytosol"/>
    <property type="evidence" value="ECO:0007669"/>
    <property type="project" value="TreeGrafter"/>
</dbReference>
<protein>
    <recommendedName>
        <fullName evidence="2 5">Methionyl-tRNA formyltransferase</fullName>
        <ecNumber evidence="2 5">2.1.2.9</ecNumber>
    </recommendedName>
</protein>
<feature type="domain" description="Formyl transferase N-terminal" evidence="6">
    <location>
        <begin position="1"/>
        <end position="180"/>
    </location>
</feature>
<dbReference type="InterPro" id="IPR005794">
    <property type="entry name" value="Fmt"/>
</dbReference>
<reference evidence="8" key="2">
    <citation type="submission" date="2021-04" db="EMBL/GenBank/DDBJ databases">
        <authorList>
            <person name="Gilroy R."/>
        </authorList>
    </citation>
    <scope>NUCLEOTIDE SEQUENCE</scope>
    <source>
        <strain evidence="8">B5_2728</strain>
    </source>
</reference>
<dbReference type="InterPro" id="IPR011034">
    <property type="entry name" value="Formyl_transferase-like_C_sf"/>
</dbReference>
<accession>A0A948T2F8</accession>
<dbReference type="EMBL" id="JAHLFP010000035">
    <property type="protein sequence ID" value="MBU3806150.1"/>
    <property type="molecule type" value="Genomic_DNA"/>
</dbReference>
<dbReference type="FunFam" id="3.40.50.12230:FF:000001">
    <property type="entry name" value="Methionyl-tRNA formyltransferase"/>
    <property type="match status" value="1"/>
</dbReference>
<evidence type="ECO:0000256" key="5">
    <source>
        <dbReference type="HAMAP-Rule" id="MF_00182"/>
    </source>
</evidence>